<comment type="function">
    <text evidence="11">Plays a major role in protein secretion by helping the post-translocational extracellular folding of several secreted proteins.</text>
</comment>
<dbReference type="InterPro" id="IPR046357">
    <property type="entry name" value="PPIase_dom_sf"/>
</dbReference>
<keyword evidence="8 11" id="KW-0564">Palmitate</keyword>
<reference evidence="16 17" key="1">
    <citation type="journal article" date="2017" name="BMC Microbiol.">
        <title>Comparative genomics of Enterococcus spp. isolated from bovine feces.</title>
        <authorList>
            <person name="Beukers A.G."/>
            <person name="Zaheer R."/>
            <person name="Goji N."/>
            <person name="Amoako K.K."/>
            <person name="Chaves A.V."/>
            <person name="Ward M.P."/>
            <person name="McAllister T.A."/>
        </authorList>
    </citation>
    <scope>NUCLEOTIDE SEQUENCE [LARGE SCALE GENOMIC DNA]</scope>
    <source>
        <strain evidence="16 17">F1129D 143</strain>
    </source>
</reference>
<dbReference type="SUPFAM" id="SSF109998">
    <property type="entry name" value="Triger factor/SurA peptide-binding domain-like"/>
    <property type="match status" value="1"/>
</dbReference>
<evidence type="ECO:0000256" key="6">
    <source>
        <dbReference type="ARBA" id="ARBA00023110"/>
    </source>
</evidence>
<comment type="subcellular location">
    <subcellularLocation>
        <location evidence="2 11">Cell membrane</location>
        <topology evidence="2 11">Lipid-anchor</topology>
    </subcellularLocation>
</comment>
<dbReference type="GO" id="GO:0006457">
    <property type="term" value="P:protein folding"/>
    <property type="evidence" value="ECO:0007669"/>
    <property type="project" value="UniProtKB-UniRule"/>
</dbReference>
<evidence type="ECO:0000256" key="11">
    <source>
        <dbReference type="HAMAP-Rule" id="MF_01145"/>
    </source>
</evidence>
<feature type="compositionally biased region" description="Basic and acidic residues" evidence="13">
    <location>
        <begin position="300"/>
        <end position="333"/>
    </location>
</feature>
<keyword evidence="5 11" id="KW-0732">Signal</keyword>
<dbReference type="OrthoDB" id="2194386at2"/>
<dbReference type="EMBL" id="MJEA01000013">
    <property type="protein sequence ID" value="OQO68888.1"/>
    <property type="molecule type" value="Genomic_DNA"/>
</dbReference>
<keyword evidence="7 11" id="KW-0472">Membrane</keyword>
<comment type="caution">
    <text evidence="16">The sequence shown here is derived from an EMBL/GenBank/DDBJ whole genome shotgun (WGS) entry which is preliminary data.</text>
</comment>
<dbReference type="InterPro" id="IPR000297">
    <property type="entry name" value="PPIase_PpiC"/>
</dbReference>
<evidence type="ECO:0000256" key="5">
    <source>
        <dbReference type="ARBA" id="ARBA00022729"/>
    </source>
</evidence>
<feature type="chain" id="PRO_5013116783" description="Foldase protein PrsA" evidence="14">
    <location>
        <begin position="22"/>
        <end position="333"/>
    </location>
</feature>
<evidence type="ECO:0000256" key="8">
    <source>
        <dbReference type="ARBA" id="ARBA00023139"/>
    </source>
</evidence>
<dbReference type="SUPFAM" id="SSF54534">
    <property type="entry name" value="FKBP-like"/>
    <property type="match status" value="1"/>
</dbReference>
<evidence type="ECO:0000256" key="1">
    <source>
        <dbReference type="ARBA" id="ARBA00000971"/>
    </source>
</evidence>
<feature type="signal peptide" evidence="14">
    <location>
        <begin position="1"/>
        <end position="21"/>
    </location>
</feature>
<evidence type="ECO:0000313" key="17">
    <source>
        <dbReference type="Proteomes" id="UP000192477"/>
    </source>
</evidence>
<keyword evidence="9 11" id="KW-0413">Isomerase</keyword>
<dbReference type="Pfam" id="PF00639">
    <property type="entry name" value="Rotamase"/>
    <property type="match status" value="1"/>
</dbReference>
<comment type="similarity">
    <text evidence="3 11">Belongs to the PrsA family.</text>
</comment>
<keyword evidence="10 11" id="KW-0449">Lipoprotein</keyword>
<dbReference type="InterPro" id="IPR050245">
    <property type="entry name" value="PrsA_foldase"/>
</dbReference>
<evidence type="ECO:0000256" key="7">
    <source>
        <dbReference type="ARBA" id="ARBA00023136"/>
    </source>
</evidence>
<protein>
    <recommendedName>
        <fullName evidence="11">Foldase protein PrsA</fullName>
        <ecNumber evidence="11">5.2.1.8</ecNumber>
    </recommendedName>
</protein>
<keyword evidence="4 11" id="KW-1003">Cell membrane</keyword>
<evidence type="ECO:0000256" key="10">
    <source>
        <dbReference type="ARBA" id="ARBA00023288"/>
    </source>
</evidence>
<evidence type="ECO:0000256" key="12">
    <source>
        <dbReference type="SAM" id="Coils"/>
    </source>
</evidence>
<feature type="coiled-coil region" evidence="12">
    <location>
        <begin position="238"/>
        <end position="265"/>
    </location>
</feature>
<name>A0A1V8Y8D9_9ENTE</name>
<dbReference type="InterPro" id="IPR023059">
    <property type="entry name" value="Foldase_PrsA"/>
</dbReference>
<dbReference type="RefSeq" id="WP_081184490.1">
    <property type="nucleotide sequence ID" value="NZ_MJEA01000013.1"/>
</dbReference>
<dbReference type="GO" id="GO:0003755">
    <property type="term" value="F:peptidyl-prolyl cis-trans isomerase activity"/>
    <property type="evidence" value="ECO:0007669"/>
    <property type="project" value="UniProtKB-UniRule"/>
</dbReference>
<gene>
    <name evidence="11" type="primary">prsA</name>
    <name evidence="16" type="ORF">BH747_10860</name>
</gene>
<feature type="region of interest" description="Disordered" evidence="13">
    <location>
        <begin position="297"/>
        <end position="333"/>
    </location>
</feature>
<dbReference type="AlphaFoldDB" id="A0A1V8Y8D9"/>
<comment type="catalytic activity">
    <reaction evidence="1 11">
        <text>[protein]-peptidylproline (omega=180) = [protein]-peptidylproline (omega=0)</text>
        <dbReference type="Rhea" id="RHEA:16237"/>
        <dbReference type="Rhea" id="RHEA-COMP:10747"/>
        <dbReference type="Rhea" id="RHEA-COMP:10748"/>
        <dbReference type="ChEBI" id="CHEBI:83833"/>
        <dbReference type="ChEBI" id="CHEBI:83834"/>
        <dbReference type="EC" id="5.2.1.8"/>
    </reaction>
</comment>
<evidence type="ECO:0000256" key="9">
    <source>
        <dbReference type="ARBA" id="ARBA00023235"/>
    </source>
</evidence>
<dbReference type="STRING" id="112904.BH747_10860"/>
<dbReference type="Gene3D" id="3.10.50.40">
    <property type="match status" value="1"/>
</dbReference>
<dbReference type="PROSITE" id="PS51257">
    <property type="entry name" value="PROKAR_LIPOPROTEIN"/>
    <property type="match status" value="1"/>
</dbReference>
<evidence type="ECO:0000256" key="4">
    <source>
        <dbReference type="ARBA" id="ARBA00022475"/>
    </source>
</evidence>
<dbReference type="EC" id="5.2.1.8" evidence="11"/>
<evidence type="ECO:0000313" key="16">
    <source>
        <dbReference type="EMBL" id="OQO68888.1"/>
    </source>
</evidence>
<evidence type="ECO:0000259" key="15">
    <source>
        <dbReference type="PROSITE" id="PS50198"/>
    </source>
</evidence>
<dbReference type="PROSITE" id="PS50198">
    <property type="entry name" value="PPIC_PPIASE_2"/>
    <property type="match status" value="1"/>
</dbReference>
<keyword evidence="12" id="KW-0175">Coiled coil</keyword>
<dbReference type="PANTHER" id="PTHR47245:SF1">
    <property type="entry name" value="FOLDASE PROTEIN PRSA"/>
    <property type="match status" value="1"/>
</dbReference>
<organism evidence="16 17">
    <name type="scientific">Enterococcus villorum</name>
    <dbReference type="NCBI Taxonomy" id="112904"/>
    <lineage>
        <taxon>Bacteria</taxon>
        <taxon>Bacillati</taxon>
        <taxon>Bacillota</taxon>
        <taxon>Bacilli</taxon>
        <taxon>Lactobacillales</taxon>
        <taxon>Enterococcaceae</taxon>
        <taxon>Enterococcus</taxon>
    </lineage>
</organism>
<sequence length="333" mass="37363">MKKIVSMFILIIGTITLSACASNSMEQSAITFKGGKFTEQDIFNKIKKSNDSKSILQSMIVGKVFVDKYGSKVTDKEINEKYKQTKEQLGDSFDSQLQVAGMTKETLKERIKEKLAYDKGLKAHVKITDADLKIAWKSFHPEVQVQMIKLSDEKEAKSVKEKADKGEDFSKLVKDKSTDETSKKADGKVKFDSQTTTIPTEVKEAAFKLKDNGISDVISSINPTSYAYDYYVVKMIKNQSKDDNLEKYKKELKEIATQTKVTNNEFINKTVGEELKAANVKIKDKDLTDVLQAYQTTDSTKSKTSDTKTTDTKTKTKTSDTKVSDTKTTKSSK</sequence>
<dbReference type="PANTHER" id="PTHR47245">
    <property type="entry name" value="PEPTIDYLPROLYL ISOMERASE"/>
    <property type="match status" value="1"/>
</dbReference>
<proteinExistence type="inferred from homology"/>
<feature type="domain" description="PpiC" evidence="15">
    <location>
        <begin position="140"/>
        <end position="237"/>
    </location>
</feature>
<keyword evidence="6 11" id="KW-0697">Rotamase</keyword>
<dbReference type="GO" id="GO:0005886">
    <property type="term" value="C:plasma membrane"/>
    <property type="evidence" value="ECO:0007669"/>
    <property type="project" value="UniProtKB-SubCell"/>
</dbReference>
<accession>A0A1V8Y8D9</accession>
<evidence type="ECO:0000256" key="13">
    <source>
        <dbReference type="SAM" id="MobiDB-lite"/>
    </source>
</evidence>
<dbReference type="Proteomes" id="UP000192477">
    <property type="component" value="Unassembled WGS sequence"/>
</dbReference>
<dbReference type="InterPro" id="IPR027304">
    <property type="entry name" value="Trigger_fact/SurA_dom_sf"/>
</dbReference>
<evidence type="ECO:0000256" key="3">
    <source>
        <dbReference type="ARBA" id="ARBA00006071"/>
    </source>
</evidence>
<dbReference type="HAMAP" id="MF_01145">
    <property type="entry name" value="Foldase_PrsA"/>
    <property type="match status" value="1"/>
</dbReference>
<evidence type="ECO:0000256" key="2">
    <source>
        <dbReference type="ARBA" id="ARBA00004193"/>
    </source>
</evidence>
<evidence type="ECO:0000256" key="14">
    <source>
        <dbReference type="SAM" id="SignalP"/>
    </source>
</evidence>